<reference evidence="1" key="1">
    <citation type="submission" date="2023-08" db="EMBL/GenBank/DDBJ databases">
        <title>A de novo genome assembly of Solanum verrucosum Schlechtendal, a Mexican diploid species geographically isolated from the other diploid A-genome species in potato relatives.</title>
        <authorList>
            <person name="Hosaka K."/>
        </authorList>
    </citation>
    <scope>NUCLEOTIDE SEQUENCE</scope>
    <source>
        <tissue evidence="1">Young leaves</tissue>
    </source>
</reference>
<name>A0AAF0UFT7_SOLVR</name>
<organism evidence="1 2">
    <name type="scientific">Solanum verrucosum</name>
    <dbReference type="NCBI Taxonomy" id="315347"/>
    <lineage>
        <taxon>Eukaryota</taxon>
        <taxon>Viridiplantae</taxon>
        <taxon>Streptophyta</taxon>
        <taxon>Embryophyta</taxon>
        <taxon>Tracheophyta</taxon>
        <taxon>Spermatophyta</taxon>
        <taxon>Magnoliopsida</taxon>
        <taxon>eudicotyledons</taxon>
        <taxon>Gunneridae</taxon>
        <taxon>Pentapetalae</taxon>
        <taxon>asterids</taxon>
        <taxon>lamiids</taxon>
        <taxon>Solanales</taxon>
        <taxon>Solanaceae</taxon>
        <taxon>Solanoideae</taxon>
        <taxon>Solaneae</taxon>
        <taxon>Solanum</taxon>
    </lineage>
</organism>
<accession>A0AAF0UFT7</accession>
<dbReference type="Proteomes" id="UP001234989">
    <property type="component" value="Chromosome 9"/>
</dbReference>
<evidence type="ECO:0000313" key="1">
    <source>
        <dbReference type="EMBL" id="WMV45207.1"/>
    </source>
</evidence>
<dbReference type="EMBL" id="CP133620">
    <property type="protein sequence ID" value="WMV45207.1"/>
    <property type="molecule type" value="Genomic_DNA"/>
</dbReference>
<keyword evidence="2" id="KW-1185">Reference proteome</keyword>
<gene>
    <name evidence="1" type="ORF">MTR67_038592</name>
</gene>
<dbReference type="AlphaFoldDB" id="A0AAF0UFT7"/>
<sequence>MKNPRDPSLNHHSTTLVKIADQLGDSPFGVVHCRLTQSFCIVVLWVIGRHSTVSRNFSAMHRLLPFSVDLIVSFRLSTLEQKAK</sequence>
<protein>
    <submittedName>
        <fullName evidence="1">Uncharacterized protein</fullName>
    </submittedName>
</protein>
<evidence type="ECO:0000313" key="2">
    <source>
        <dbReference type="Proteomes" id="UP001234989"/>
    </source>
</evidence>
<proteinExistence type="predicted"/>